<sequence>MDPLTLDCDCCKVCTNKDVFEVSINVSQFELEELSVVVKGNDIIVEGHHREKGDEGGTVERHFTRKFYIPSEVDVEDLQSSLSQDGILTVTAPRKSRSNMRQIQISKGSPSKSTPSKRSPAKSSPSKRLPVKSSPSKSSPSKSSPSEASPSKTSPSKKKKKQT</sequence>
<dbReference type="GO" id="GO:0005737">
    <property type="term" value="C:cytoplasm"/>
    <property type="evidence" value="ECO:0007669"/>
    <property type="project" value="TreeGrafter"/>
</dbReference>
<evidence type="ECO:0000313" key="7">
    <source>
        <dbReference type="Proteomes" id="UP000274131"/>
    </source>
</evidence>
<keyword evidence="7" id="KW-1185">Reference proteome</keyword>
<dbReference type="InterPro" id="IPR008978">
    <property type="entry name" value="HSP20-like_chaperone"/>
</dbReference>
<evidence type="ECO:0000256" key="2">
    <source>
        <dbReference type="PROSITE-ProRule" id="PRU00285"/>
    </source>
</evidence>
<dbReference type="CDD" id="cd06526">
    <property type="entry name" value="metazoan_ACD"/>
    <property type="match status" value="1"/>
</dbReference>
<dbReference type="AlphaFoldDB" id="A0A0N4V941"/>
<dbReference type="STRING" id="51028.A0A0N4V941"/>
<evidence type="ECO:0000313" key="6">
    <source>
        <dbReference type="EMBL" id="VDD91713.1"/>
    </source>
</evidence>
<evidence type="ECO:0000256" key="4">
    <source>
        <dbReference type="SAM" id="MobiDB-lite"/>
    </source>
</evidence>
<evidence type="ECO:0000313" key="8">
    <source>
        <dbReference type="WBParaSite" id="EVEC_0000691601-mRNA-1"/>
    </source>
</evidence>
<reference evidence="8" key="1">
    <citation type="submission" date="2017-02" db="UniProtKB">
        <authorList>
            <consortium name="WormBaseParasite"/>
        </authorList>
    </citation>
    <scope>IDENTIFICATION</scope>
</reference>
<dbReference type="WBParaSite" id="EVEC_0000691601-mRNA-1">
    <property type="protein sequence ID" value="EVEC_0000691601-mRNA-1"/>
    <property type="gene ID" value="EVEC_0000691601"/>
</dbReference>
<feature type="compositionally biased region" description="Low complexity" evidence="4">
    <location>
        <begin position="106"/>
        <end position="154"/>
    </location>
</feature>
<evidence type="ECO:0000256" key="1">
    <source>
        <dbReference type="ARBA" id="ARBA00023016"/>
    </source>
</evidence>
<reference evidence="6 7" key="2">
    <citation type="submission" date="2018-10" db="EMBL/GenBank/DDBJ databases">
        <authorList>
            <consortium name="Pathogen Informatics"/>
        </authorList>
    </citation>
    <scope>NUCLEOTIDE SEQUENCE [LARGE SCALE GENOMIC DNA]</scope>
</reference>
<dbReference type="Gene3D" id="2.60.40.790">
    <property type="match status" value="1"/>
</dbReference>
<dbReference type="EMBL" id="UXUI01008521">
    <property type="protein sequence ID" value="VDD91713.1"/>
    <property type="molecule type" value="Genomic_DNA"/>
</dbReference>
<keyword evidence="1" id="KW-0346">Stress response</keyword>
<feature type="domain" description="SHSP" evidence="5">
    <location>
        <begin position="1"/>
        <end position="108"/>
    </location>
</feature>
<evidence type="ECO:0000259" key="5">
    <source>
        <dbReference type="PROSITE" id="PS01031"/>
    </source>
</evidence>
<proteinExistence type="inferred from homology"/>
<name>A0A0N4V941_ENTVE</name>
<accession>A0A0N4V941</accession>
<dbReference type="GO" id="GO:0009408">
    <property type="term" value="P:response to heat"/>
    <property type="evidence" value="ECO:0007669"/>
    <property type="project" value="TreeGrafter"/>
</dbReference>
<dbReference type="Pfam" id="PF00011">
    <property type="entry name" value="HSP20"/>
    <property type="match status" value="1"/>
</dbReference>
<dbReference type="PANTHER" id="PTHR45640:SF13">
    <property type="entry name" value="HEAT SHOCK PROTEIN 22-RELATED"/>
    <property type="match status" value="1"/>
</dbReference>
<dbReference type="InterPro" id="IPR002068">
    <property type="entry name" value="A-crystallin/Hsp20_dom"/>
</dbReference>
<gene>
    <name evidence="6" type="ORF">EVEC_LOCUS6464</name>
</gene>
<dbReference type="SUPFAM" id="SSF49764">
    <property type="entry name" value="HSP20-like chaperones"/>
    <property type="match status" value="1"/>
</dbReference>
<dbReference type="InterPro" id="IPR001436">
    <property type="entry name" value="Alpha-crystallin/sHSP_animal"/>
</dbReference>
<organism evidence="8">
    <name type="scientific">Enterobius vermicularis</name>
    <name type="common">Human pinworm</name>
    <dbReference type="NCBI Taxonomy" id="51028"/>
    <lineage>
        <taxon>Eukaryota</taxon>
        <taxon>Metazoa</taxon>
        <taxon>Ecdysozoa</taxon>
        <taxon>Nematoda</taxon>
        <taxon>Chromadorea</taxon>
        <taxon>Rhabditida</taxon>
        <taxon>Spirurina</taxon>
        <taxon>Oxyuridomorpha</taxon>
        <taxon>Oxyuroidea</taxon>
        <taxon>Oxyuridae</taxon>
        <taxon>Enterobius</taxon>
    </lineage>
</organism>
<dbReference type="Proteomes" id="UP000274131">
    <property type="component" value="Unassembled WGS sequence"/>
</dbReference>
<protein>
    <submittedName>
        <fullName evidence="8">SHSP domain-containing protein</fullName>
    </submittedName>
</protein>
<comment type="similarity">
    <text evidence="2 3">Belongs to the small heat shock protein (HSP20) family.</text>
</comment>
<feature type="region of interest" description="Disordered" evidence="4">
    <location>
        <begin position="79"/>
        <end position="163"/>
    </location>
</feature>
<dbReference type="GO" id="GO:0005634">
    <property type="term" value="C:nucleus"/>
    <property type="evidence" value="ECO:0007669"/>
    <property type="project" value="TreeGrafter"/>
</dbReference>
<evidence type="ECO:0000256" key="3">
    <source>
        <dbReference type="RuleBase" id="RU003616"/>
    </source>
</evidence>
<dbReference type="PANTHER" id="PTHR45640">
    <property type="entry name" value="HEAT SHOCK PROTEIN HSP-12.2-RELATED"/>
    <property type="match status" value="1"/>
</dbReference>
<dbReference type="PROSITE" id="PS01031">
    <property type="entry name" value="SHSP"/>
    <property type="match status" value="1"/>
</dbReference>
<dbReference type="OrthoDB" id="1431247at2759"/>
<dbReference type="GO" id="GO:0042026">
    <property type="term" value="P:protein refolding"/>
    <property type="evidence" value="ECO:0007669"/>
    <property type="project" value="TreeGrafter"/>
</dbReference>
<dbReference type="GO" id="GO:0051082">
    <property type="term" value="F:unfolded protein binding"/>
    <property type="evidence" value="ECO:0007669"/>
    <property type="project" value="TreeGrafter"/>
</dbReference>
<dbReference type="PRINTS" id="PR00299">
    <property type="entry name" value="ACRYSTALLIN"/>
</dbReference>